<dbReference type="AlphaFoldDB" id="A0A1V6Q8D8"/>
<evidence type="ECO:0000313" key="3">
    <source>
        <dbReference type="EMBL" id="OQD85503.1"/>
    </source>
</evidence>
<dbReference type="InterPro" id="IPR001242">
    <property type="entry name" value="Condensation_dom"/>
</dbReference>
<dbReference type="Gene3D" id="3.30.559.10">
    <property type="entry name" value="Chloramphenicol acetyltransferase-like domain"/>
    <property type="match status" value="1"/>
</dbReference>
<comment type="caution">
    <text evidence="3">The sequence shown here is derived from an EMBL/GenBank/DDBJ whole genome shotgun (WGS) entry which is preliminary data.</text>
</comment>
<evidence type="ECO:0000259" key="2">
    <source>
        <dbReference type="Pfam" id="PF00668"/>
    </source>
</evidence>
<dbReference type="GO" id="GO:0044550">
    <property type="term" value="P:secondary metabolite biosynthetic process"/>
    <property type="evidence" value="ECO:0007669"/>
    <property type="project" value="TreeGrafter"/>
</dbReference>
<dbReference type="GO" id="GO:0016874">
    <property type="term" value="F:ligase activity"/>
    <property type="evidence" value="ECO:0007669"/>
    <property type="project" value="UniProtKB-KW"/>
</dbReference>
<dbReference type="SUPFAM" id="SSF52777">
    <property type="entry name" value="CoA-dependent acyltransferases"/>
    <property type="match status" value="3"/>
</dbReference>
<feature type="compositionally biased region" description="Polar residues" evidence="1">
    <location>
        <begin position="285"/>
        <end position="296"/>
    </location>
</feature>
<feature type="compositionally biased region" description="Polar residues" evidence="1">
    <location>
        <begin position="307"/>
        <end position="323"/>
    </location>
</feature>
<dbReference type="Pfam" id="PF00668">
    <property type="entry name" value="Condensation"/>
    <property type="match status" value="1"/>
</dbReference>
<gene>
    <name evidence="3" type="ORF">PENANT_c010G08479</name>
</gene>
<dbReference type="PANTHER" id="PTHR45527">
    <property type="entry name" value="NONRIBOSOMAL PEPTIDE SYNTHETASE"/>
    <property type="match status" value="1"/>
</dbReference>
<dbReference type="STRING" id="416450.A0A1V6Q8D8"/>
<organism evidence="3 4">
    <name type="scientific">Penicillium antarcticum</name>
    <dbReference type="NCBI Taxonomy" id="416450"/>
    <lineage>
        <taxon>Eukaryota</taxon>
        <taxon>Fungi</taxon>
        <taxon>Dikarya</taxon>
        <taxon>Ascomycota</taxon>
        <taxon>Pezizomycotina</taxon>
        <taxon>Eurotiomycetes</taxon>
        <taxon>Eurotiomycetidae</taxon>
        <taxon>Eurotiales</taxon>
        <taxon>Aspergillaceae</taxon>
        <taxon>Penicillium</taxon>
    </lineage>
</organism>
<dbReference type="GO" id="GO:0031177">
    <property type="term" value="F:phosphopantetheine binding"/>
    <property type="evidence" value="ECO:0007669"/>
    <property type="project" value="TreeGrafter"/>
</dbReference>
<feature type="region of interest" description="Disordered" evidence="1">
    <location>
        <begin position="277"/>
        <end position="323"/>
    </location>
</feature>
<sequence>MQADPSPQNDHQEKSLQPSVFPPLPDEPYDARRTEKHSSVIPIKTGEEIVCISSVLQVAWTIVVAAYTNSNNVVFGLCGKRSANPVSAVQMTIQPEQTVRELLKLLSTERDVMSPLSESELPTSSVFPNILVIKNDIEDWTSTSPPIVTSGGHFDTCPLLLTGVDQQTEIHMRFDFDPVILSTTLSQIVMDQLVHIVNCIQTDPEIQLKTLLDISPNGLKGDESSNSRLQLRRQELGLHDVITKSEENKNAPPLCDWDGKSDQSQLSAVAWTETTGDYVAKGDNTPPTSRDSSISPCDTIFEKQPEENTNQDSATTSPESMSGTFKCTQTQQWLLNNHEGGCFVLEFSGPLDSSRLEDSCQRLLESHTALRSVFTRVDETLVQTVLKKFDLPFTVHTDASQHPISVAHNLCTVNPENTFPLGTLPLCFTLITGVRNQNALMIQLSHAQYDSVCPETLVSDLCQLYQDPTNAVSSTEYALFAHEVTKQQTPEAFEFWSILLSGSSMTEIPNTAPEMQSKNTILRCSTKVTIPSLPSGITMASMVKAAWSNVLRLESGDDDVVFAQLVNLRNLNVPDAHRIIGLCSNRVPVRVQYGQCKTTLDLLRAIEDQNTQATPFRAAEWEHVVSRSTDWVAGSKPQNLLIHQDLSEKTEIQIGEDLRCNLADYIPIEPTDNSLKLISEQLQGGMLKLTLAYSSHFVPECGINGLLGKLRNTLMHFTAVPESLLDL</sequence>
<name>A0A1V6Q8D8_9EURO</name>
<dbReference type="EMBL" id="MDYN01000010">
    <property type="protein sequence ID" value="OQD85503.1"/>
    <property type="molecule type" value="Genomic_DNA"/>
</dbReference>
<feature type="domain" description="Condensation" evidence="2">
    <location>
        <begin position="343"/>
        <end position="723"/>
    </location>
</feature>
<dbReference type="Gene3D" id="3.30.559.30">
    <property type="entry name" value="Nonribosomal peptide synthetase, condensation domain"/>
    <property type="match status" value="2"/>
</dbReference>
<dbReference type="Proteomes" id="UP000191672">
    <property type="component" value="Unassembled WGS sequence"/>
</dbReference>
<accession>A0A1V6Q8D8</accession>
<keyword evidence="4" id="KW-1185">Reference proteome</keyword>
<dbReference type="GO" id="GO:0005737">
    <property type="term" value="C:cytoplasm"/>
    <property type="evidence" value="ECO:0007669"/>
    <property type="project" value="TreeGrafter"/>
</dbReference>
<evidence type="ECO:0000313" key="4">
    <source>
        <dbReference type="Proteomes" id="UP000191672"/>
    </source>
</evidence>
<dbReference type="PANTHER" id="PTHR45527:SF1">
    <property type="entry name" value="FATTY ACID SYNTHASE"/>
    <property type="match status" value="1"/>
</dbReference>
<dbReference type="GO" id="GO:0043041">
    <property type="term" value="P:amino acid activation for nonribosomal peptide biosynthetic process"/>
    <property type="evidence" value="ECO:0007669"/>
    <property type="project" value="TreeGrafter"/>
</dbReference>
<evidence type="ECO:0000256" key="1">
    <source>
        <dbReference type="SAM" id="MobiDB-lite"/>
    </source>
</evidence>
<protein>
    <recommendedName>
        <fullName evidence="2">Condensation domain-containing protein</fullName>
    </recommendedName>
</protein>
<reference evidence="4" key="1">
    <citation type="journal article" date="2017" name="Nat. Microbiol.">
        <title>Global analysis of biosynthetic gene clusters reveals vast potential of secondary metabolite production in Penicillium species.</title>
        <authorList>
            <person name="Nielsen J.C."/>
            <person name="Grijseels S."/>
            <person name="Prigent S."/>
            <person name="Ji B."/>
            <person name="Dainat J."/>
            <person name="Nielsen K.F."/>
            <person name="Frisvad J.C."/>
            <person name="Workman M."/>
            <person name="Nielsen J."/>
        </authorList>
    </citation>
    <scope>NUCLEOTIDE SEQUENCE [LARGE SCALE GENOMIC DNA]</scope>
    <source>
        <strain evidence="4">IBT 31811</strain>
    </source>
</reference>
<dbReference type="InterPro" id="IPR023213">
    <property type="entry name" value="CAT-like_dom_sf"/>
</dbReference>
<feature type="region of interest" description="Disordered" evidence="1">
    <location>
        <begin position="1"/>
        <end position="37"/>
    </location>
</feature>
<proteinExistence type="predicted"/>